<dbReference type="InterPro" id="IPR001073">
    <property type="entry name" value="C1q_dom"/>
</dbReference>
<dbReference type="AlphaFoldDB" id="A0A8S3SVR3"/>
<dbReference type="Pfam" id="PF00386">
    <property type="entry name" value="C1q"/>
    <property type="match status" value="1"/>
</dbReference>
<keyword evidence="3" id="KW-1185">Reference proteome</keyword>
<dbReference type="Proteomes" id="UP000683360">
    <property type="component" value="Unassembled WGS sequence"/>
</dbReference>
<protein>
    <recommendedName>
        <fullName evidence="1">C1q domain-containing protein</fullName>
    </recommendedName>
</protein>
<accession>A0A8S3SVR3</accession>
<organism evidence="2 3">
    <name type="scientific">Mytilus edulis</name>
    <name type="common">Blue mussel</name>
    <dbReference type="NCBI Taxonomy" id="6550"/>
    <lineage>
        <taxon>Eukaryota</taxon>
        <taxon>Metazoa</taxon>
        <taxon>Spiralia</taxon>
        <taxon>Lophotrochozoa</taxon>
        <taxon>Mollusca</taxon>
        <taxon>Bivalvia</taxon>
        <taxon>Autobranchia</taxon>
        <taxon>Pteriomorphia</taxon>
        <taxon>Mytilida</taxon>
        <taxon>Mytiloidea</taxon>
        <taxon>Mytilidae</taxon>
        <taxon>Mytilinae</taxon>
        <taxon>Mytilus</taxon>
    </lineage>
</organism>
<comment type="caution">
    <text evidence="2">The sequence shown here is derived from an EMBL/GenBank/DDBJ whole genome shotgun (WGS) entry which is preliminary data.</text>
</comment>
<feature type="domain" description="C1q" evidence="1">
    <location>
        <begin position="66"/>
        <end position="175"/>
    </location>
</feature>
<dbReference type="EMBL" id="CAJPWZ010001728">
    <property type="protein sequence ID" value="CAG2222165.1"/>
    <property type="molecule type" value="Genomic_DNA"/>
</dbReference>
<proteinExistence type="predicted"/>
<dbReference type="InterPro" id="IPR008983">
    <property type="entry name" value="Tumour_necrosis_fac-like_dom"/>
</dbReference>
<evidence type="ECO:0000313" key="3">
    <source>
        <dbReference type="Proteomes" id="UP000683360"/>
    </source>
</evidence>
<name>A0A8S3SVR3_MYTED</name>
<gene>
    <name evidence="2" type="ORF">MEDL_35529</name>
</gene>
<dbReference type="OrthoDB" id="6158150at2759"/>
<evidence type="ECO:0000313" key="2">
    <source>
        <dbReference type="EMBL" id="CAG2222165.1"/>
    </source>
</evidence>
<dbReference type="Gene3D" id="2.60.120.40">
    <property type="match status" value="1"/>
</dbReference>
<dbReference type="SUPFAM" id="SSF49842">
    <property type="entry name" value="TNF-like"/>
    <property type="match status" value="1"/>
</dbReference>
<sequence length="177" mass="19754">MDAPLVAKLDMAKLTPQLKVYIYEEIRKILHFTVRIIISDIGKLKDETKQLNDIIDDKVKNVTMELTVNYDDGYDNKTGVFTAPYSGMNLLSVQLCPEMNDSIHAYIKVKNGKILADLNFRNNVGEHEPCVYVSSNGVDFLIKGDTAWVFCAHANSKGDVIYLGGHGNSFSGTLIHK</sequence>
<reference evidence="2" key="1">
    <citation type="submission" date="2021-03" db="EMBL/GenBank/DDBJ databases">
        <authorList>
            <person name="Bekaert M."/>
        </authorList>
    </citation>
    <scope>NUCLEOTIDE SEQUENCE</scope>
</reference>
<evidence type="ECO:0000259" key="1">
    <source>
        <dbReference type="Pfam" id="PF00386"/>
    </source>
</evidence>